<reference evidence="1 2" key="1">
    <citation type="submission" date="2018-03" db="EMBL/GenBank/DDBJ databases">
        <title>Genomic Encyclopedia of Type Strains, Phase III (KMG-III): the genomes of soil and plant-associated and newly described type strains.</title>
        <authorList>
            <person name="Whitman W."/>
        </authorList>
    </citation>
    <scope>NUCLEOTIDE SEQUENCE [LARGE SCALE GENOMIC DNA]</scope>
    <source>
        <strain evidence="1 2">CGMCC 4.7097</strain>
    </source>
</reference>
<dbReference type="PANTHER" id="PTHR43422">
    <property type="entry name" value="THIAMINE THIAZOLE SYNTHASE"/>
    <property type="match status" value="1"/>
</dbReference>
<accession>A0A2P8I0E1</accession>
<keyword evidence="2" id="KW-1185">Reference proteome</keyword>
<evidence type="ECO:0000313" key="2">
    <source>
        <dbReference type="Proteomes" id="UP000241118"/>
    </source>
</evidence>
<evidence type="ECO:0000313" key="1">
    <source>
        <dbReference type="EMBL" id="PSL51930.1"/>
    </source>
</evidence>
<dbReference type="EMBL" id="PYAX01000016">
    <property type="protein sequence ID" value="PSL51930.1"/>
    <property type="molecule type" value="Genomic_DNA"/>
</dbReference>
<dbReference type="PANTHER" id="PTHR43422:SF3">
    <property type="entry name" value="THIAMINE THIAZOLE SYNTHASE"/>
    <property type="match status" value="1"/>
</dbReference>
<sequence length="480" mass="52437">MSARVFEEVRVRLSSAQLFQQIASPRPPSGSRVLMRRAVVLGGSIAGLMAARVLSDHADEVLVVERDVSDVDDGPRAGVPQGSQVHALLPAGAVQLERWFPGFAEEAIAGGAVVPPKDGSRDGFYLNGQPRLAPPVAQDWPVLITTRPYLEAKVRHRTLAVDNVRLVAGRADGLVFDGARVAGVRYVPEGGTEAVTATADFVVDAMGRSSRMSDWLESAGWPRPPMRRMPIKLNYATAMFAYDEAISDQWSVIAQVSPDDGRPARIGGVLRVEGDRWIMLIAGYGDDRPGRDAADYVARCRDDFPAVFGDIAERGRMLGDVVTYHQADSRRRDFHELDRLPAGLAVAGDAIASFNPVYGQGMTSAALHASCLSTYLRSDPRLDEPARAYFDRVAVVVDAAWQVSTFADLELPHVDGPYPRGYRLIRWFSGQVFKASMTDAVTNDRLARITTMLAHPQQLARPSTILRAVRVNLLPATTRR</sequence>
<dbReference type="InterPro" id="IPR036188">
    <property type="entry name" value="FAD/NAD-bd_sf"/>
</dbReference>
<protein>
    <submittedName>
        <fullName evidence="1">2-polyprenyl-6-methoxyphenol hydroxylase-like FAD-dependent oxidoreductase</fullName>
    </submittedName>
</protein>
<gene>
    <name evidence="1" type="ORF">B0I31_1166</name>
</gene>
<name>A0A2P8I0E1_SACCR</name>
<comment type="caution">
    <text evidence="1">The sequence shown here is derived from an EMBL/GenBank/DDBJ whole genome shotgun (WGS) entry which is preliminary data.</text>
</comment>
<dbReference type="Gene3D" id="3.50.50.60">
    <property type="entry name" value="FAD/NAD(P)-binding domain"/>
    <property type="match status" value="1"/>
</dbReference>
<proteinExistence type="predicted"/>
<dbReference type="Proteomes" id="UP000241118">
    <property type="component" value="Unassembled WGS sequence"/>
</dbReference>
<dbReference type="SUPFAM" id="SSF51905">
    <property type="entry name" value="FAD/NAD(P)-binding domain"/>
    <property type="match status" value="1"/>
</dbReference>
<organism evidence="1 2">
    <name type="scientific">Saccharothrix carnea</name>
    <dbReference type="NCBI Taxonomy" id="1280637"/>
    <lineage>
        <taxon>Bacteria</taxon>
        <taxon>Bacillati</taxon>
        <taxon>Actinomycetota</taxon>
        <taxon>Actinomycetes</taxon>
        <taxon>Pseudonocardiales</taxon>
        <taxon>Pseudonocardiaceae</taxon>
        <taxon>Saccharothrix</taxon>
    </lineage>
</organism>
<dbReference type="AlphaFoldDB" id="A0A2P8I0E1"/>